<proteinExistence type="predicted"/>
<dbReference type="Pfam" id="PF05354">
    <property type="entry name" value="Phage_attach"/>
    <property type="match status" value="1"/>
</dbReference>
<sequence length="99" mass="10023">MLPFADLEAYANAAILNQLSNVLVKIGGATVPGVFRQPASVVHLGPGATDTSPMVTVASSAVMESPVDQTIEIAGVPFVIGAAASDGTGLTMLTVERVQ</sequence>
<dbReference type="Gene3D" id="2.40.10.180">
    <property type="entry name" value="Phage tail proteins"/>
    <property type="match status" value="1"/>
</dbReference>
<gene>
    <name evidence="1" type="ORF">ACFPO9_06670</name>
</gene>
<name>A0ABW0RVX7_9BURK</name>
<dbReference type="EMBL" id="JBHSMZ010000004">
    <property type="protein sequence ID" value="MFC5548196.1"/>
    <property type="molecule type" value="Genomic_DNA"/>
</dbReference>
<dbReference type="InterPro" id="IPR053734">
    <property type="entry name" value="Phage_Head-Tail_Connect_sf"/>
</dbReference>
<dbReference type="Proteomes" id="UP001596086">
    <property type="component" value="Unassembled WGS sequence"/>
</dbReference>
<organism evidence="1 2">
    <name type="scientific">Massilia aerilata</name>
    <dbReference type="NCBI Taxonomy" id="453817"/>
    <lineage>
        <taxon>Bacteria</taxon>
        <taxon>Pseudomonadati</taxon>
        <taxon>Pseudomonadota</taxon>
        <taxon>Betaproteobacteria</taxon>
        <taxon>Burkholderiales</taxon>
        <taxon>Oxalobacteraceae</taxon>
        <taxon>Telluria group</taxon>
        <taxon>Massilia</taxon>
    </lineage>
</organism>
<reference evidence="2" key="1">
    <citation type="journal article" date="2019" name="Int. J. Syst. Evol. Microbiol.">
        <title>The Global Catalogue of Microorganisms (GCM) 10K type strain sequencing project: providing services to taxonomists for standard genome sequencing and annotation.</title>
        <authorList>
            <consortium name="The Broad Institute Genomics Platform"/>
            <consortium name="The Broad Institute Genome Sequencing Center for Infectious Disease"/>
            <person name="Wu L."/>
            <person name="Ma J."/>
        </authorList>
    </citation>
    <scope>NUCLEOTIDE SEQUENCE [LARGE SCALE GENOMIC DNA]</scope>
    <source>
        <strain evidence="2">CGMCC 4.5798</strain>
    </source>
</reference>
<keyword evidence="2" id="KW-1185">Reference proteome</keyword>
<comment type="caution">
    <text evidence="1">The sequence shown here is derived from an EMBL/GenBank/DDBJ whole genome shotgun (WGS) entry which is preliminary data.</text>
</comment>
<accession>A0ABW0RVX7</accession>
<evidence type="ECO:0000313" key="2">
    <source>
        <dbReference type="Proteomes" id="UP001596086"/>
    </source>
</evidence>
<dbReference type="InterPro" id="IPR008018">
    <property type="entry name" value="Phage_tail_attach_FII"/>
</dbReference>
<evidence type="ECO:0000313" key="1">
    <source>
        <dbReference type="EMBL" id="MFC5548196.1"/>
    </source>
</evidence>
<dbReference type="RefSeq" id="WP_379768688.1">
    <property type="nucleotide sequence ID" value="NZ_JBHSMZ010000004.1"/>
</dbReference>
<protein>
    <submittedName>
        <fullName evidence="1">Uncharacterized protein</fullName>
    </submittedName>
</protein>